<comment type="caution">
    <text evidence="1">The sequence shown here is derived from an EMBL/GenBank/DDBJ whole genome shotgun (WGS) entry which is preliminary data.</text>
</comment>
<evidence type="ECO:0000313" key="2">
    <source>
        <dbReference type="Proteomes" id="UP000823775"/>
    </source>
</evidence>
<name>A0ABS8THD2_DATST</name>
<feature type="non-terminal residue" evidence="1">
    <location>
        <position position="1"/>
    </location>
</feature>
<organism evidence="1 2">
    <name type="scientific">Datura stramonium</name>
    <name type="common">Jimsonweed</name>
    <name type="synonym">Common thornapple</name>
    <dbReference type="NCBI Taxonomy" id="4076"/>
    <lineage>
        <taxon>Eukaryota</taxon>
        <taxon>Viridiplantae</taxon>
        <taxon>Streptophyta</taxon>
        <taxon>Embryophyta</taxon>
        <taxon>Tracheophyta</taxon>
        <taxon>Spermatophyta</taxon>
        <taxon>Magnoliopsida</taxon>
        <taxon>eudicotyledons</taxon>
        <taxon>Gunneridae</taxon>
        <taxon>Pentapetalae</taxon>
        <taxon>asterids</taxon>
        <taxon>lamiids</taxon>
        <taxon>Solanales</taxon>
        <taxon>Solanaceae</taxon>
        <taxon>Solanoideae</taxon>
        <taxon>Datureae</taxon>
        <taxon>Datura</taxon>
    </lineage>
</organism>
<dbReference type="Proteomes" id="UP000823775">
    <property type="component" value="Unassembled WGS sequence"/>
</dbReference>
<sequence>HNEKAGSRIMSSSTQYEIERMESMVDRILSYRGSSVQLLDGRLGCALHVLKKSYFVFEVIGTWSSVRKGPRTEKRADRKPPPIKNWGLIITSQYAFLSCLSSFM</sequence>
<dbReference type="EMBL" id="JACEIK010001629">
    <property type="protein sequence ID" value="MCD7470909.1"/>
    <property type="molecule type" value="Genomic_DNA"/>
</dbReference>
<gene>
    <name evidence="1" type="ORF">HAX54_011114</name>
</gene>
<protein>
    <submittedName>
        <fullName evidence="1">Uncharacterized protein</fullName>
    </submittedName>
</protein>
<keyword evidence="2" id="KW-1185">Reference proteome</keyword>
<reference evidence="1 2" key="1">
    <citation type="journal article" date="2021" name="BMC Genomics">
        <title>Datura genome reveals duplications of psychoactive alkaloid biosynthetic genes and high mutation rate following tissue culture.</title>
        <authorList>
            <person name="Rajewski A."/>
            <person name="Carter-House D."/>
            <person name="Stajich J."/>
            <person name="Litt A."/>
        </authorList>
    </citation>
    <scope>NUCLEOTIDE SEQUENCE [LARGE SCALE GENOMIC DNA]</scope>
    <source>
        <strain evidence="1">AR-01</strain>
    </source>
</reference>
<proteinExistence type="predicted"/>
<accession>A0ABS8THD2</accession>
<evidence type="ECO:0000313" key="1">
    <source>
        <dbReference type="EMBL" id="MCD7470909.1"/>
    </source>
</evidence>
<feature type="non-terminal residue" evidence="1">
    <location>
        <position position="104"/>
    </location>
</feature>